<dbReference type="GO" id="GO:0016491">
    <property type="term" value="F:oxidoreductase activity"/>
    <property type="evidence" value="ECO:0007669"/>
    <property type="project" value="UniProtKB-KW"/>
</dbReference>
<evidence type="ECO:0000256" key="1">
    <source>
        <dbReference type="ARBA" id="ARBA00006484"/>
    </source>
</evidence>
<dbReference type="InterPro" id="IPR036291">
    <property type="entry name" value="NAD(P)-bd_dom_sf"/>
</dbReference>
<dbReference type="Gene3D" id="3.40.50.720">
    <property type="entry name" value="NAD(P)-binding Rossmann-like Domain"/>
    <property type="match status" value="1"/>
</dbReference>
<dbReference type="Pfam" id="PF00106">
    <property type="entry name" value="adh_short"/>
    <property type="match status" value="1"/>
</dbReference>
<dbReference type="AlphaFoldDB" id="A0A7S2SKG3"/>
<proteinExistence type="inferred from homology"/>
<sequence length="325" mass="35346">MTSKYFAELVDNLPDLKGKVVAITGTTSGTGFVAARVAAEKNATVLLLNRPSERAVNSLESLKQAVPQGSFEAIDCDLSDFDSVLECAEKIRSNYDALYVLINNAGIMAVADKATKQGYDQQMQVNTLSPFLLTRELFPLLEKGAGRFGEARVVNHSSIARLYQSFDRKYYEKNGGNLGGDFAFMMLGARWTRYKQSKLGNCLFTYAMKERLDKQGSKVKSMVAHPGAAKTNLINTTAKDGGAGSLDTKMVSWFGQTSEDGAMGIIKCAFLPDVPSGAFLGPKRCISYLATTGEAVPLKPEKNLTKESSLRDFWEACEAACGDFL</sequence>
<dbReference type="InterPro" id="IPR002347">
    <property type="entry name" value="SDR_fam"/>
</dbReference>
<dbReference type="EMBL" id="HBHK01023836">
    <property type="protein sequence ID" value="CAD9702641.1"/>
    <property type="molecule type" value="Transcribed_RNA"/>
</dbReference>
<organism evidence="3">
    <name type="scientific">Mucochytrium quahogii</name>
    <dbReference type="NCBI Taxonomy" id="96639"/>
    <lineage>
        <taxon>Eukaryota</taxon>
        <taxon>Sar</taxon>
        <taxon>Stramenopiles</taxon>
        <taxon>Bigyra</taxon>
        <taxon>Labyrinthulomycetes</taxon>
        <taxon>Thraustochytrida</taxon>
        <taxon>Thraustochytriidae</taxon>
        <taxon>Mucochytrium</taxon>
    </lineage>
</organism>
<keyword evidence="2" id="KW-0560">Oxidoreductase</keyword>
<comment type="similarity">
    <text evidence="1">Belongs to the short-chain dehydrogenases/reductases (SDR) family.</text>
</comment>
<dbReference type="PANTHER" id="PTHR24320">
    <property type="entry name" value="RETINOL DEHYDROGENASE"/>
    <property type="match status" value="1"/>
</dbReference>
<accession>A0A7S2SKG3</accession>
<dbReference type="PANTHER" id="PTHR24320:SF148">
    <property type="entry name" value="NAD(P)-BINDING ROSSMANN-FOLD SUPERFAMILY PROTEIN"/>
    <property type="match status" value="1"/>
</dbReference>
<dbReference type="SUPFAM" id="SSF51735">
    <property type="entry name" value="NAD(P)-binding Rossmann-fold domains"/>
    <property type="match status" value="1"/>
</dbReference>
<protein>
    <submittedName>
        <fullName evidence="3">Uncharacterized protein</fullName>
    </submittedName>
</protein>
<gene>
    <name evidence="3" type="ORF">QSP1433_LOCUS14984</name>
</gene>
<evidence type="ECO:0000256" key="2">
    <source>
        <dbReference type="ARBA" id="ARBA00023002"/>
    </source>
</evidence>
<evidence type="ECO:0000313" key="3">
    <source>
        <dbReference type="EMBL" id="CAD9702641.1"/>
    </source>
</evidence>
<reference evidence="3" key="1">
    <citation type="submission" date="2021-01" db="EMBL/GenBank/DDBJ databases">
        <authorList>
            <person name="Corre E."/>
            <person name="Pelletier E."/>
            <person name="Niang G."/>
            <person name="Scheremetjew M."/>
            <person name="Finn R."/>
            <person name="Kale V."/>
            <person name="Holt S."/>
            <person name="Cochrane G."/>
            <person name="Meng A."/>
            <person name="Brown T."/>
            <person name="Cohen L."/>
        </authorList>
    </citation>
    <scope>NUCLEOTIDE SEQUENCE</scope>
    <source>
        <strain evidence="3">NY070348D</strain>
    </source>
</reference>
<name>A0A7S2SKG3_9STRA</name>
<dbReference type="PRINTS" id="PR00081">
    <property type="entry name" value="GDHRDH"/>
</dbReference>